<keyword evidence="2 4" id="KW-0560">Oxidoreductase</keyword>
<dbReference type="InterPro" id="IPR036291">
    <property type="entry name" value="NAD(P)-bd_dom_sf"/>
</dbReference>
<dbReference type="RefSeq" id="WP_420851964.1">
    <property type="nucleotide sequence ID" value="NZ_CAKMMW010000039.1"/>
</dbReference>
<protein>
    <submittedName>
        <fullName evidence="4">3-oxoacyl-[acyl-carrier-protein] reductase FabG</fullName>
        <ecNumber evidence="4">1.1.1.100</ecNumber>
    </submittedName>
</protein>
<dbReference type="EMBL" id="CAKMMW010000039">
    <property type="protein sequence ID" value="CAH1230914.1"/>
    <property type="molecule type" value="Genomic_DNA"/>
</dbReference>
<dbReference type="InterPro" id="IPR057326">
    <property type="entry name" value="KR_dom"/>
</dbReference>
<comment type="similarity">
    <text evidence="1">Belongs to the short-chain dehydrogenases/reductases (SDR) family.</text>
</comment>
<gene>
    <name evidence="4" type="primary">fabG_11</name>
    <name evidence="4" type="ORF">PAECIP111891_06768</name>
</gene>
<dbReference type="SUPFAM" id="SSF51735">
    <property type="entry name" value="NAD(P)-binding Rossmann-fold domains"/>
    <property type="match status" value="1"/>
</dbReference>
<dbReference type="CDD" id="cd05362">
    <property type="entry name" value="THN_reductase-like_SDR_c"/>
    <property type="match status" value="1"/>
</dbReference>
<dbReference type="PRINTS" id="PR00080">
    <property type="entry name" value="SDRFAMILY"/>
</dbReference>
<evidence type="ECO:0000256" key="2">
    <source>
        <dbReference type="ARBA" id="ARBA00023002"/>
    </source>
</evidence>
<proteinExistence type="inferred from homology"/>
<dbReference type="InterPro" id="IPR002347">
    <property type="entry name" value="SDR_fam"/>
</dbReference>
<evidence type="ECO:0000313" key="4">
    <source>
        <dbReference type="EMBL" id="CAH1230914.1"/>
    </source>
</evidence>
<dbReference type="Proteomes" id="UP000838821">
    <property type="component" value="Unassembled WGS sequence"/>
</dbReference>
<sequence length="247" mass="26397">MVQKLTGKVALVTGASRGIGQKIAEELALHGAKVVVNYASSPGKAEEVVNGIKQQGGEAVAIGADISQVAQVELLFQKTLEAYGQVDILVNNAGIMITKPILSITEEDFDRQFNINVKGTFFAIQQAALHMKENGRIINFSTSVNGQMFPGYSSYAGTKGAVEQFTRQLAKEFGPKGITINAIAPGPVNTELFTVGKSEEQIKAVANTNSFGRMGEAEDISRVVLFLASEESQWVTGQTLRVNGGFI</sequence>
<dbReference type="EC" id="1.1.1.100" evidence="4"/>
<name>A0ABM9CYR7_9BACL</name>
<evidence type="ECO:0000313" key="5">
    <source>
        <dbReference type="Proteomes" id="UP000838821"/>
    </source>
</evidence>
<evidence type="ECO:0000259" key="3">
    <source>
        <dbReference type="SMART" id="SM00822"/>
    </source>
</evidence>
<dbReference type="SMART" id="SM00822">
    <property type="entry name" value="PKS_KR"/>
    <property type="match status" value="1"/>
</dbReference>
<dbReference type="NCBIfam" id="NF005559">
    <property type="entry name" value="PRK07231.1"/>
    <property type="match status" value="1"/>
</dbReference>
<dbReference type="Pfam" id="PF13561">
    <property type="entry name" value="adh_short_C2"/>
    <property type="match status" value="1"/>
</dbReference>
<dbReference type="Gene3D" id="3.40.50.720">
    <property type="entry name" value="NAD(P)-binding Rossmann-like Domain"/>
    <property type="match status" value="1"/>
</dbReference>
<dbReference type="PANTHER" id="PTHR48107">
    <property type="entry name" value="NADPH-DEPENDENT ALDEHYDE REDUCTASE-LIKE PROTEIN, CHLOROPLASTIC-RELATED"/>
    <property type="match status" value="1"/>
</dbReference>
<accession>A0ABM9CYR7</accession>
<reference evidence="4" key="1">
    <citation type="submission" date="2022-01" db="EMBL/GenBank/DDBJ databases">
        <authorList>
            <person name="Criscuolo A."/>
        </authorList>
    </citation>
    <scope>NUCLEOTIDE SEQUENCE</scope>
    <source>
        <strain evidence="4">CIP111891</strain>
    </source>
</reference>
<organism evidence="4 5">
    <name type="scientific">Paenibacillus allorhizoplanae</name>
    <dbReference type="NCBI Taxonomy" id="2905648"/>
    <lineage>
        <taxon>Bacteria</taxon>
        <taxon>Bacillati</taxon>
        <taxon>Bacillota</taxon>
        <taxon>Bacilli</taxon>
        <taxon>Bacillales</taxon>
        <taxon>Paenibacillaceae</taxon>
        <taxon>Paenibacillus</taxon>
    </lineage>
</organism>
<dbReference type="GO" id="GO:0004316">
    <property type="term" value="F:3-oxoacyl-[acyl-carrier-protein] reductase (NADPH) activity"/>
    <property type="evidence" value="ECO:0007669"/>
    <property type="project" value="UniProtKB-EC"/>
</dbReference>
<comment type="caution">
    <text evidence="4">The sequence shown here is derived from an EMBL/GenBank/DDBJ whole genome shotgun (WGS) entry which is preliminary data.</text>
</comment>
<feature type="domain" description="Ketoreductase" evidence="3">
    <location>
        <begin position="8"/>
        <end position="186"/>
    </location>
</feature>
<keyword evidence="5" id="KW-1185">Reference proteome</keyword>
<evidence type="ECO:0000256" key="1">
    <source>
        <dbReference type="ARBA" id="ARBA00006484"/>
    </source>
</evidence>
<dbReference type="PANTHER" id="PTHR48107:SF7">
    <property type="entry name" value="RE15974P"/>
    <property type="match status" value="1"/>
</dbReference>
<dbReference type="PRINTS" id="PR00081">
    <property type="entry name" value="GDHRDH"/>
</dbReference>